<feature type="region of interest" description="Disordered" evidence="1">
    <location>
        <begin position="247"/>
        <end position="277"/>
    </location>
</feature>
<evidence type="ECO:0000256" key="1">
    <source>
        <dbReference type="SAM" id="MobiDB-lite"/>
    </source>
</evidence>
<dbReference type="EMBL" id="AKKN01000002">
    <property type="protein sequence ID" value="EKT61293.1"/>
    <property type="molecule type" value="Genomic_DNA"/>
</dbReference>
<dbReference type="PANTHER" id="PTHR30105:SF2">
    <property type="entry name" value="DIVERGENT POLYSACCHARIDE DEACETYLASE SUPERFAMILY"/>
    <property type="match status" value="1"/>
</dbReference>
<dbReference type="PATRIC" id="fig|1141660.3.peg.250"/>
<dbReference type="InterPro" id="IPR011330">
    <property type="entry name" value="Glyco_hydro/deAcase_b/a-brl"/>
</dbReference>
<dbReference type="CDD" id="cd10936">
    <property type="entry name" value="CE4_DAC2"/>
    <property type="match status" value="1"/>
</dbReference>
<sequence>MLKHRPSKVLIGLSLLIMGSIQASAAKLAIVIDDFGYRTKEDNQILALPTPVTIAILPDSPHGQLVANKAHQQGREILIHMPMKPLSKQPLEKNTLAPSMSAEEVDRIIKRAINQVPYAVGMNNHMGSDMTSNLAGMRHVMSSLSQSNFFFLDSVTIGNTQAGKAANEFGVPIVRRHIFLDNHQSEEETRAQLNKAVNYARKHGYAIAIGHPHPSTVRALQKYLPQLPNDIELVAVSSLLSPSVSVKGQTSKEQNSLKMQPESPSTPESSTTVEKKSEIIPVTPATKEKQPQTFEIGTCEFTLPEQSSAPKLEGIHLLMFVVEALYQDPQIQPYLKQQPKKKPLFSDE</sequence>
<dbReference type="AlphaFoldDB" id="K8WL06"/>
<feature type="compositionally biased region" description="Low complexity" evidence="1">
    <location>
        <begin position="261"/>
        <end position="272"/>
    </location>
</feature>
<dbReference type="GO" id="GO:0005975">
    <property type="term" value="P:carbohydrate metabolic process"/>
    <property type="evidence" value="ECO:0007669"/>
    <property type="project" value="InterPro"/>
</dbReference>
<evidence type="ECO:0000256" key="2">
    <source>
        <dbReference type="SAM" id="SignalP"/>
    </source>
</evidence>
<evidence type="ECO:0000313" key="4">
    <source>
        <dbReference type="Proteomes" id="UP000010290"/>
    </source>
</evidence>
<dbReference type="Gene3D" id="3.20.20.370">
    <property type="entry name" value="Glycoside hydrolase/deacetylase"/>
    <property type="match status" value="1"/>
</dbReference>
<protein>
    <submittedName>
        <fullName evidence="3">Exported polysaccharide deacetylase</fullName>
    </submittedName>
</protein>
<name>K8WL06_9GAMM</name>
<organism evidence="3 4">
    <name type="scientific">Providencia sneebia DSM 19967</name>
    <dbReference type="NCBI Taxonomy" id="1141660"/>
    <lineage>
        <taxon>Bacteria</taxon>
        <taxon>Pseudomonadati</taxon>
        <taxon>Pseudomonadota</taxon>
        <taxon>Gammaproteobacteria</taxon>
        <taxon>Enterobacterales</taxon>
        <taxon>Morganellaceae</taxon>
        <taxon>Providencia</taxon>
    </lineage>
</organism>
<dbReference type="Proteomes" id="UP000010290">
    <property type="component" value="Chromosome"/>
</dbReference>
<accession>K8WL06</accession>
<gene>
    <name evidence="3" type="ORF">OO7_01271</name>
</gene>
<dbReference type="SUPFAM" id="SSF88713">
    <property type="entry name" value="Glycoside hydrolase/deacetylase"/>
    <property type="match status" value="1"/>
</dbReference>
<feature type="signal peptide" evidence="2">
    <location>
        <begin position="1"/>
        <end position="25"/>
    </location>
</feature>
<proteinExistence type="predicted"/>
<keyword evidence="4" id="KW-1185">Reference proteome</keyword>
<feature type="chain" id="PRO_5003923767" evidence="2">
    <location>
        <begin position="26"/>
        <end position="348"/>
    </location>
</feature>
<dbReference type="HOGENOM" id="CLU_041643_4_1_6"/>
<comment type="caution">
    <text evidence="3">The sequence shown here is derived from an EMBL/GenBank/DDBJ whole genome shotgun (WGS) entry which is preliminary data.</text>
</comment>
<feature type="compositionally biased region" description="Polar residues" evidence="1">
    <location>
        <begin position="247"/>
        <end position="258"/>
    </location>
</feature>
<dbReference type="OrthoDB" id="9784811at2"/>
<dbReference type="RefSeq" id="WP_008914148.1">
    <property type="nucleotide sequence ID" value="NZ_CM001773.1"/>
</dbReference>
<dbReference type="PANTHER" id="PTHR30105">
    <property type="entry name" value="UNCHARACTERIZED YIBQ-RELATED"/>
    <property type="match status" value="1"/>
</dbReference>
<keyword evidence="2" id="KW-0732">Signal</keyword>
<evidence type="ECO:0000313" key="3">
    <source>
        <dbReference type="EMBL" id="EKT61293.1"/>
    </source>
</evidence>
<reference evidence="3 4" key="1">
    <citation type="journal article" date="2012" name="BMC Genomics">
        <title>Comparative genomics of bacteria in the genus Providencia isolated from wild Drosophila melanogaster.</title>
        <authorList>
            <person name="Galac M.R."/>
            <person name="Lazzaro B.P."/>
        </authorList>
    </citation>
    <scope>NUCLEOTIDE SEQUENCE [LARGE SCALE GENOMIC DNA]</scope>
    <source>
        <strain evidence="3 4">DSM 19967</strain>
    </source>
</reference>
<dbReference type="InterPro" id="IPR006837">
    <property type="entry name" value="Divergent_DAC"/>
</dbReference>
<dbReference type="Pfam" id="PF04748">
    <property type="entry name" value="Polysacc_deac_2"/>
    <property type="match status" value="1"/>
</dbReference>